<dbReference type="InterPro" id="IPR015655">
    <property type="entry name" value="PP2C"/>
</dbReference>
<feature type="domain" description="PPM-type phosphatase" evidence="1">
    <location>
        <begin position="9"/>
        <end position="240"/>
    </location>
</feature>
<dbReference type="PROSITE" id="PS51746">
    <property type="entry name" value="PPM_2"/>
    <property type="match status" value="1"/>
</dbReference>
<sequence length="251" mass="26843">MIEAPFQFQTGAATDTGRVRDHNEDSFLTLPEAGVWVVADGMGGHHAGDFASKTIVDSVGSLGRPVSAPDLQARFMDRIVRAHQLIQDQSALLNGATVGATLVALLAFDQHFACIWSGDSRIYLLRAGQYTQVTMDHTEVNELLRTGAITAEQALTWPRRNVITRAIGVHATPQTDERSGGLADGDVFLLCSDGLTEHIEDAEMAEALTRFAPQAACDALIELTLQRGARDNVTVVVVKVAAVPPATGAWG</sequence>
<name>A0AA37WZU7_9RHOB</name>
<keyword evidence="3" id="KW-1185">Reference proteome</keyword>
<evidence type="ECO:0000313" key="2">
    <source>
        <dbReference type="EMBL" id="GLS86104.1"/>
    </source>
</evidence>
<accession>A0AA37WZU7</accession>
<dbReference type="CDD" id="cd00143">
    <property type="entry name" value="PP2Cc"/>
    <property type="match status" value="1"/>
</dbReference>
<evidence type="ECO:0000313" key="3">
    <source>
        <dbReference type="Proteomes" id="UP001157355"/>
    </source>
</evidence>
<dbReference type="GO" id="GO:0004722">
    <property type="term" value="F:protein serine/threonine phosphatase activity"/>
    <property type="evidence" value="ECO:0007669"/>
    <property type="project" value="InterPro"/>
</dbReference>
<reference evidence="2 3" key="1">
    <citation type="journal article" date="2014" name="Int. J. Syst. Evol. Microbiol.">
        <title>Complete genome sequence of Corynebacterium casei LMG S-19264T (=DSM 44701T), isolated from a smear-ripened cheese.</title>
        <authorList>
            <consortium name="US DOE Joint Genome Institute (JGI-PGF)"/>
            <person name="Walter F."/>
            <person name="Albersmeier A."/>
            <person name="Kalinowski J."/>
            <person name="Ruckert C."/>
        </authorList>
    </citation>
    <scope>NUCLEOTIDE SEQUENCE [LARGE SCALE GENOMIC DNA]</scope>
    <source>
        <strain evidence="2 3">NBRC 111766</strain>
    </source>
</reference>
<dbReference type="InterPro" id="IPR036457">
    <property type="entry name" value="PPM-type-like_dom_sf"/>
</dbReference>
<dbReference type="SUPFAM" id="SSF81606">
    <property type="entry name" value="PP2C-like"/>
    <property type="match status" value="1"/>
</dbReference>
<dbReference type="AlphaFoldDB" id="A0AA37WZU7"/>
<dbReference type="Proteomes" id="UP001157355">
    <property type="component" value="Unassembled WGS sequence"/>
</dbReference>
<dbReference type="EMBL" id="BSPP01000004">
    <property type="protein sequence ID" value="GLS86104.1"/>
    <property type="molecule type" value="Genomic_DNA"/>
</dbReference>
<comment type="caution">
    <text evidence="2">The sequence shown here is derived from an EMBL/GenBank/DDBJ whole genome shotgun (WGS) entry which is preliminary data.</text>
</comment>
<proteinExistence type="predicted"/>
<protein>
    <submittedName>
        <fullName evidence="2">Serine/threonine phosphatase</fullName>
    </submittedName>
</protein>
<dbReference type="InterPro" id="IPR001932">
    <property type="entry name" value="PPM-type_phosphatase-like_dom"/>
</dbReference>
<dbReference type="SMART" id="SM00331">
    <property type="entry name" value="PP2C_SIG"/>
    <property type="match status" value="1"/>
</dbReference>
<evidence type="ECO:0000259" key="1">
    <source>
        <dbReference type="PROSITE" id="PS51746"/>
    </source>
</evidence>
<organism evidence="2 3">
    <name type="scientific">Cypionkella aquatica</name>
    <dbReference type="NCBI Taxonomy" id="1756042"/>
    <lineage>
        <taxon>Bacteria</taxon>
        <taxon>Pseudomonadati</taxon>
        <taxon>Pseudomonadota</taxon>
        <taxon>Alphaproteobacteria</taxon>
        <taxon>Rhodobacterales</taxon>
        <taxon>Paracoccaceae</taxon>
        <taxon>Cypionkella</taxon>
    </lineage>
</organism>
<dbReference type="SMART" id="SM00332">
    <property type="entry name" value="PP2Cc"/>
    <property type="match status" value="1"/>
</dbReference>
<dbReference type="Gene3D" id="3.60.40.10">
    <property type="entry name" value="PPM-type phosphatase domain"/>
    <property type="match status" value="1"/>
</dbReference>
<dbReference type="RefSeq" id="WP_284324309.1">
    <property type="nucleotide sequence ID" value="NZ_BSPP01000004.1"/>
</dbReference>
<gene>
    <name evidence="2" type="ORF">GCM10010873_10780</name>
</gene>
<dbReference type="PANTHER" id="PTHR47992">
    <property type="entry name" value="PROTEIN PHOSPHATASE"/>
    <property type="match status" value="1"/>
</dbReference>
<dbReference type="Pfam" id="PF13672">
    <property type="entry name" value="PP2C_2"/>
    <property type="match status" value="1"/>
</dbReference>